<reference evidence="6" key="1">
    <citation type="submission" date="2020-01" db="EMBL/GenBank/DDBJ databases">
        <authorList>
            <person name="Meier V. D."/>
            <person name="Meier V D."/>
        </authorList>
    </citation>
    <scope>NUCLEOTIDE SEQUENCE</scope>
    <source>
        <strain evidence="6">HLG_WM_MAG_10</strain>
    </source>
</reference>
<keyword evidence="4" id="KW-0812">Transmembrane</keyword>
<evidence type="ECO:0000256" key="3">
    <source>
        <dbReference type="ARBA" id="ARBA00023136"/>
    </source>
</evidence>
<comment type="subcellular location">
    <subcellularLocation>
        <location evidence="1">Membrane</location>
    </subcellularLocation>
</comment>
<keyword evidence="3 4" id="KW-0472">Membrane</keyword>
<gene>
    <name evidence="6" type="ORF">HELGO_WM29739</name>
</gene>
<dbReference type="InterPro" id="IPR005311">
    <property type="entry name" value="PBP_dimer"/>
</dbReference>
<dbReference type="InterPro" id="IPR001460">
    <property type="entry name" value="PCN-bd_Tpept"/>
</dbReference>
<protein>
    <submittedName>
        <fullName evidence="6">Cell division protein FtsI [Peptidoglycan synthetase] (EC)</fullName>
        <ecNumber evidence="6">2.4.1.129</ecNumber>
    </submittedName>
</protein>
<proteinExistence type="predicted"/>
<dbReference type="Gene3D" id="3.40.710.10">
    <property type="entry name" value="DD-peptidase/beta-lactamase superfamily"/>
    <property type="match status" value="1"/>
</dbReference>
<organism evidence="6">
    <name type="scientific">uncultured Aureispira sp</name>
    <dbReference type="NCBI Taxonomy" id="1331704"/>
    <lineage>
        <taxon>Bacteria</taxon>
        <taxon>Pseudomonadati</taxon>
        <taxon>Bacteroidota</taxon>
        <taxon>Saprospiria</taxon>
        <taxon>Saprospirales</taxon>
        <taxon>Saprospiraceae</taxon>
        <taxon>Aureispira</taxon>
        <taxon>environmental samples</taxon>
    </lineage>
</organism>
<keyword evidence="2" id="KW-0645">Protease</keyword>
<evidence type="ECO:0000259" key="5">
    <source>
        <dbReference type="PROSITE" id="PS51178"/>
    </source>
</evidence>
<feature type="transmembrane region" description="Helical" evidence="4">
    <location>
        <begin position="21"/>
        <end position="41"/>
    </location>
</feature>
<dbReference type="Gene3D" id="3.30.450.330">
    <property type="match status" value="1"/>
</dbReference>
<dbReference type="SMART" id="SM00740">
    <property type="entry name" value="PASTA"/>
    <property type="match status" value="1"/>
</dbReference>
<dbReference type="PROSITE" id="PS51178">
    <property type="entry name" value="PASTA"/>
    <property type="match status" value="1"/>
</dbReference>
<keyword evidence="6" id="KW-0132">Cell division</keyword>
<keyword evidence="2" id="KW-0378">Hydrolase</keyword>
<evidence type="ECO:0000256" key="4">
    <source>
        <dbReference type="SAM" id="Phobius"/>
    </source>
</evidence>
<dbReference type="GO" id="GO:0008658">
    <property type="term" value="F:penicillin binding"/>
    <property type="evidence" value="ECO:0007669"/>
    <property type="project" value="InterPro"/>
</dbReference>
<dbReference type="EMBL" id="CACVAQ010000044">
    <property type="protein sequence ID" value="CAA6799736.1"/>
    <property type="molecule type" value="Genomic_DNA"/>
</dbReference>
<dbReference type="InterPro" id="IPR036138">
    <property type="entry name" value="PBP_dimer_sf"/>
</dbReference>
<dbReference type="EC" id="2.4.1.129" evidence="6"/>
<dbReference type="GO" id="GO:0051301">
    <property type="term" value="P:cell division"/>
    <property type="evidence" value="ECO:0007669"/>
    <property type="project" value="UniProtKB-KW"/>
</dbReference>
<dbReference type="PANTHER" id="PTHR30627">
    <property type="entry name" value="PEPTIDOGLYCAN D,D-TRANSPEPTIDASE"/>
    <property type="match status" value="1"/>
</dbReference>
<sequence length="742" mass="83529">MSGKDQTKKAEKPPVDVRNAILWRIYVVMLMTIIAAVIILLQIGKVQYMDGDALRARADSIYIALRPVEAPRGNILAESGSLLATSLPYFQLHFDTKVVPKDTFMRYVDTLASCLARYVDNEYTIGAYRDRLKNARNAGHRYFPIRKNVGYLELEEIKKFPLFNKGGQYKSGLIIDKMSKRQYPFKMLAHRTVGYIRSYVKINPSGDTIRDVRGTPVIDTMRVGLEEAFDHILSGEETLKPMKCIGSNIWVPLTDMSEIEPKAGKDVVTTLDVNIQDITEEALLRTLKTNQADHGCAIVMEVATGEIKAIANIGFSKNRSSYWETKNYAIAEAAEPGSTFKLATMMALFEHDYIKPTDAVDLNKGRIEFYDETMEDASYHGLTKTTVSKAFEISSNVGVARLANKYYNKDKTSQKKYIDYLRGLQFERSKLGFSGEGSSFIKDPDYRDWSGITIPWMSIGYESYLTPLQTLNLYNTIANNGQMMQPHIVKEIRSFGKTEQRFQPEIISRQLVSEKTVGYVRQLLESVVAGKNGTAKNIKPEHYSIAGKTGTAIINYRAYRDKGETKKYRSSFAGYFPADKPVYSCIVVITNPRVGFYGGRVAAPVFKEIADKCYSKIIDVHNAINDSARVYKGDKMPNLQVGFKSDFQTLIDGLGMPYKDDSKTRWAVSRIENDSLTLLTRNIKDQDKVIPNVVGMGLRDALYLLENRKIRVKVRGSGKVKSQSIKPGRSVSEAHTIELVLG</sequence>
<dbReference type="InterPro" id="IPR012338">
    <property type="entry name" value="Beta-lactam/transpept-like"/>
</dbReference>
<dbReference type="InterPro" id="IPR005543">
    <property type="entry name" value="PASTA_dom"/>
</dbReference>
<dbReference type="AlphaFoldDB" id="A0A6S6RVF2"/>
<name>A0A6S6RVF2_9BACT</name>
<keyword evidence="6" id="KW-0808">Transferase</keyword>
<accession>A0A6S6RVF2</accession>
<evidence type="ECO:0000256" key="1">
    <source>
        <dbReference type="ARBA" id="ARBA00004370"/>
    </source>
</evidence>
<dbReference type="CDD" id="cd06575">
    <property type="entry name" value="PASTA_Pbp2x-like_2"/>
    <property type="match status" value="1"/>
</dbReference>
<dbReference type="GO" id="GO:0016757">
    <property type="term" value="F:glycosyltransferase activity"/>
    <property type="evidence" value="ECO:0007669"/>
    <property type="project" value="UniProtKB-KW"/>
</dbReference>
<keyword evidence="2" id="KW-0121">Carboxypeptidase</keyword>
<dbReference type="SUPFAM" id="SSF56601">
    <property type="entry name" value="beta-lactamase/transpeptidase-like"/>
    <property type="match status" value="1"/>
</dbReference>
<dbReference type="Pfam" id="PF03793">
    <property type="entry name" value="PASTA"/>
    <property type="match status" value="1"/>
</dbReference>
<dbReference type="PANTHER" id="PTHR30627:SF1">
    <property type="entry name" value="PEPTIDOGLYCAN D,D-TRANSPEPTIDASE FTSI"/>
    <property type="match status" value="1"/>
</dbReference>
<keyword evidence="6" id="KW-0131">Cell cycle</keyword>
<keyword evidence="6" id="KW-0328">Glycosyltransferase</keyword>
<dbReference type="Pfam" id="PF03717">
    <property type="entry name" value="PBP_dimer"/>
    <property type="match status" value="1"/>
</dbReference>
<dbReference type="SUPFAM" id="SSF54184">
    <property type="entry name" value="Penicillin-binding protein 2x (pbp-2x), c-terminal domain"/>
    <property type="match status" value="1"/>
</dbReference>
<evidence type="ECO:0000256" key="2">
    <source>
        <dbReference type="ARBA" id="ARBA00022645"/>
    </source>
</evidence>
<dbReference type="GO" id="GO:0071555">
    <property type="term" value="P:cell wall organization"/>
    <property type="evidence" value="ECO:0007669"/>
    <property type="project" value="TreeGrafter"/>
</dbReference>
<keyword evidence="4" id="KW-1133">Transmembrane helix</keyword>
<evidence type="ECO:0000313" key="6">
    <source>
        <dbReference type="EMBL" id="CAA6799736.1"/>
    </source>
</evidence>
<feature type="domain" description="PASTA" evidence="5">
    <location>
        <begin position="684"/>
        <end position="742"/>
    </location>
</feature>
<dbReference type="GO" id="GO:0004180">
    <property type="term" value="F:carboxypeptidase activity"/>
    <property type="evidence" value="ECO:0007669"/>
    <property type="project" value="UniProtKB-KW"/>
</dbReference>
<dbReference type="Gene3D" id="3.90.1310.10">
    <property type="entry name" value="Penicillin-binding protein 2a (Domain 2)"/>
    <property type="match status" value="1"/>
</dbReference>
<dbReference type="GO" id="GO:0005886">
    <property type="term" value="C:plasma membrane"/>
    <property type="evidence" value="ECO:0007669"/>
    <property type="project" value="TreeGrafter"/>
</dbReference>
<dbReference type="Pfam" id="PF00905">
    <property type="entry name" value="Transpeptidase"/>
    <property type="match status" value="1"/>
</dbReference>
<dbReference type="InterPro" id="IPR050515">
    <property type="entry name" value="Beta-lactam/transpept"/>
</dbReference>
<dbReference type="SUPFAM" id="SSF56519">
    <property type="entry name" value="Penicillin binding protein dimerisation domain"/>
    <property type="match status" value="1"/>
</dbReference>